<proteinExistence type="predicted"/>
<dbReference type="Proteomes" id="UP001529510">
    <property type="component" value="Unassembled WGS sequence"/>
</dbReference>
<name>A0ABD0PA37_CIRMR</name>
<comment type="caution">
    <text evidence="2">The sequence shown here is derived from an EMBL/GenBank/DDBJ whole genome shotgun (WGS) entry which is preliminary data.</text>
</comment>
<dbReference type="AlphaFoldDB" id="A0ABD0PA37"/>
<organism evidence="2 3">
    <name type="scientific">Cirrhinus mrigala</name>
    <name type="common">Mrigala</name>
    <dbReference type="NCBI Taxonomy" id="683832"/>
    <lineage>
        <taxon>Eukaryota</taxon>
        <taxon>Metazoa</taxon>
        <taxon>Chordata</taxon>
        <taxon>Craniata</taxon>
        <taxon>Vertebrata</taxon>
        <taxon>Euteleostomi</taxon>
        <taxon>Actinopterygii</taxon>
        <taxon>Neopterygii</taxon>
        <taxon>Teleostei</taxon>
        <taxon>Ostariophysi</taxon>
        <taxon>Cypriniformes</taxon>
        <taxon>Cyprinidae</taxon>
        <taxon>Labeoninae</taxon>
        <taxon>Labeonini</taxon>
        <taxon>Cirrhinus</taxon>
    </lineage>
</organism>
<keyword evidence="3" id="KW-1185">Reference proteome</keyword>
<sequence length="50" mass="5360">KKPPGMKLIPISNTLLDDKRNKLIIADVPSQSSLQVHGSGSDYPAVSQSQ</sequence>
<evidence type="ECO:0000313" key="3">
    <source>
        <dbReference type="Proteomes" id="UP001529510"/>
    </source>
</evidence>
<protein>
    <submittedName>
        <fullName evidence="2">Uncharacterized protein</fullName>
    </submittedName>
</protein>
<reference evidence="2 3" key="1">
    <citation type="submission" date="2024-05" db="EMBL/GenBank/DDBJ databases">
        <title>Genome sequencing and assembly of Indian major carp, Cirrhinus mrigala (Hamilton, 1822).</title>
        <authorList>
            <person name="Mohindra V."/>
            <person name="Chowdhury L.M."/>
            <person name="Lal K."/>
            <person name="Jena J.K."/>
        </authorList>
    </citation>
    <scope>NUCLEOTIDE SEQUENCE [LARGE SCALE GENOMIC DNA]</scope>
    <source>
        <strain evidence="2">CM1030</strain>
        <tissue evidence="2">Blood</tissue>
    </source>
</reference>
<feature type="non-terminal residue" evidence="2">
    <location>
        <position position="1"/>
    </location>
</feature>
<feature type="non-terminal residue" evidence="2">
    <location>
        <position position="50"/>
    </location>
</feature>
<dbReference type="EMBL" id="JAMKFB020000017">
    <property type="protein sequence ID" value="KAL0170927.1"/>
    <property type="molecule type" value="Genomic_DNA"/>
</dbReference>
<accession>A0ABD0PA37</accession>
<evidence type="ECO:0000313" key="2">
    <source>
        <dbReference type="EMBL" id="KAL0170927.1"/>
    </source>
</evidence>
<feature type="region of interest" description="Disordered" evidence="1">
    <location>
        <begin position="30"/>
        <end position="50"/>
    </location>
</feature>
<evidence type="ECO:0000256" key="1">
    <source>
        <dbReference type="SAM" id="MobiDB-lite"/>
    </source>
</evidence>
<gene>
    <name evidence="2" type="ORF">M9458_035523</name>
</gene>